<protein>
    <submittedName>
        <fullName evidence="1">Uncharacterized protein</fullName>
    </submittedName>
</protein>
<reference evidence="2" key="1">
    <citation type="submission" date="2016-10" db="EMBL/GenBank/DDBJ databases">
        <authorList>
            <person name="Varghese N."/>
            <person name="Submissions S."/>
        </authorList>
    </citation>
    <scope>NUCLEOTIDE SEQUENCE [LARGE SCALE GENOMIC DNA]</scope>
    <source>
        <strain evidence="2">CGMCC 4.3530</strain>
    </source>
</reference>
<sequence>MADPNCIHMKPEDFEHLSRVLTAVGEDMQTGWNRHRAAIEASESRIGRDLLGSAFRCEYGPARESVLALADPLPGRWLTQEQNGTDAVALYFLAQQDATGCFPR</sequence>
<dbReference type="OrthoDB" id="3687822at2"/>
<gene>
    <name evidence="1" type="ORF">SAMN05216215_1007228</name>
</gene>
<dbReference type="EMBL" id="FNOK01000007">
    <property type="protein sequence ID" value="SDX10750.1"/>
    <property type="molecule type" value="Genomic_DNA"/>
</dbReference>
<organism evidence="1 2">
    <name type="scientific">Saccharopolyspora shandongensis</name>
    <dbReference type="NCBI Taxonomy" id="418495"/>
    <lineage>
        <taxon>Bacteria</taxon>
        <taxon>Bacillati</taxon>
        <taxon>Actinomycetota</taxon>
        <taxon>Actinomycetes</taxon>
        <taxon>Pseudonocardiales</taxon>
        <taxon>Pseudonocardiaceae</taxon>
        <taxon>Saccharopolyspora</taxon>
    </lineage>
</organism>
<dbReference type="Proteomes" id="UP000199529">
    <property type="component" value="Unassembled WGS sequence"/>
</dbReference>
<evidence type="ECO:0000313" key="1">
    <source>
        <dbReference type="EMBL" id="SDX10750.1"/>
    </source>
</evidence>
<evidence type="ECO:0000313" key="2">
    <source>
        <dbReference type="Proteomes" id="UP000199529"/>
    </source>
</evidence>
<dbReference type="AlphaFoldDB" id="A0A1H2YZZ8"/>
<dbReference type="STRING" id="418495.SAMN05216215_1007228"/>
<keyword evidence="2" id="KW-1185">Reference proteome</keyword>
<proteinExistence type="predicted"/>
<dbReference type="RefSeq" id="WP_143060911.1">
    <property type="nucleotide sequence ID" value="NZ_FNOK01000007.1"/>
</dbReference>
<accession>A0A1H2YZZ8</accession>
<name>A0A1H2YZZ8_9PSEU</name>